<feature type="domain" description="Peptidase S33 tripeptidyl aminopeptidase-like C-terminal" evidence="5">
    <location>
        <begin position="415"/>
        <end position="506"/>
    </location>
</feature>
<dbReference type="GO" id="GO:0016787">
    <property type="term" value="F:hydrolase activity"/>
    <property type="evidence" value="ECO:0007669"/>
    <property type="project" value="UniProtKB-KW"/>
</dbReference>
<evidence type="ECO:0000256" key="3">
    <source>
        <dbReference type="SAM" id="MobiDB-lite"/>
    </source>
</evidence>
<dbReference type="AlphaFoldDB" id="A0A1Q5PMI7"/>
<organism evidence="6 7">
    <name type="scientific">Boudabousia marimammalium</name>
    <dbReference type="NCBI Taxonomy" id="156892"/>
    <lineage>
        <taxon>Bacteria</taxon>
        <taxon>Bacillati</taxon>
        <taxon>Actinomycetota</taxon>
        <taxon>Actinomycetes</taxon>
        <taxon>Actinomycetales</taxon>
        <taxon>Actinomycetaceae</taxon>
        <taxon>Boudabousia</taxon>
    </lineage>
</organism>
<dbReference type="Gene3D" id="3.40.50.1820">
    <property type="entry name" value="alpha/beta hydrolase"/>
    <property type="match status" value="1"/>
</dbReference>
<dbReference type="InterPro" id="IPR000073">
    <property type="entry name" value="AB_hydrolase_1"/>
</dbReference>
<keyword evidence="7" id="KW-1185">Reference proteome</keyword>
<feature type="region of interest" description="Disordered" evidence="3">
    <location>
        <begin position="150"/>
        <end position="169"/>
    </location>
</feature>
<dbReference type="EMBL" id="MPDM01000005">
    <property type="protein sequence ID" value="OKL48764.1"/>
    <property type="molecule type" value="Genomic_DNA"/>
</dbReference>
<keyword evidence="2" id="KW-0378">Hydrolase</keyword>
<evidence type="ECO:0000259" key="4">
    <source>
        <dbReference type="Pfam" id="PF00561"/>
    </source>
</evidence>
<dbReference type="PANTHER" id="PTHR43248:SF25">
    <property type="entry name" value="AB HYDROLASE-1 DOMAIN-CONTAINING PROTEIN-RELATED"/>
    <property type="match status" value="1"/>
</dbReference>
<dbReference type="SUPFAM" id="SSF53474">
    <property type="entry name" value="alpha/beta-Hydrolases"/>
    <property type="match status" value="1"/>
</dbReference>
<gene>
    <name evidence="6" type="ORF">BM477_05520</name>
</gene>
<accession>A0A1Q5PMI7</accession>
<comment type="similarity">
    <text evidence="1">Belongs to the peptidase S33 family.</text>
</comment>
<sequence length="507" mass="55322">MATCALFLGACGLAGSQGEGKVVEATPTPSTVEVPAGLESYYSQSFKWESCPSEVPDGNKALCATFKAPKDYQNPQNGDLEVMAVRLGDEGASRPAILVNPGGPGGSAVDFVSENGDYMFTDKVMEKYDVVGMDSRGTKWSTPVTCLTDEEKDKQTASNSPDVSTKEGRLTARQELAELGAKCLEKDDVVKWVDTESAARDMDILRHLMGQNKLDYLGYSYGTFLGATYAKLFPQNTGRFVLDGVVDPSVSFEDLSKQQLAGFDDSIGNYVDWCNTYAKESCVLKEGEAGKRQLIDFLDGLRVRPLPTDDKDRELTEALAETAVFGAMYSTQWFDTLTNALQLAIRDANGNMLLRMADVLNERNADGTYGSNQTEAFLAINNLDYPLSDESQWSSAAKELKQISPLWKSFAWGDYTRADWPVKPVGKRGSYPGDTTPPMVLIGTTHDPATPLAMAQSLAKQMPKAVLVTQEGWDHTAYSSRASNCIKDAVDNFFIDGKLPENGLVCR</sequence>
<evidence type="ECO:0008006" key="8">
    <source>
        <dbReference type="Google" id="ProtNLM"/>
    </source>
</evidence>
<comment type="caution">
    <text evidence="6">The sequence shown here is derived from an EMBL/GenBank/DDBJ whole genome shotgun (WGS) entry which is preliminary data.</text>
</comment>
<dbReference type="Pfam" id="PF08386">
    <property type="entry name" value="Abhydrolase_4"/>
    <property type="match status" value="1"/>
</dbReference>
<evidence type="ECO:0000256" key="2">
    <source>
        <dbReference type="ARBA" id="ARBA00022801"/>
    </source>
</evidence>
<dbReference type="Pfam" id="PF00561">
    <property type="entry name" value="Abhydrolase_1"/>
    <property type="match status" value="1"/>
</dbReference>
<evidence type="ECO:0000259" key="5">
    <source>
        <dbReference type="Pfam" id="PF08386"/>
    </source>
</evidence>
<evidence type="ECO:0000256" key="1">
    <source>
        <dbReference type="ARBA" id="ARBA00010088"/>
    </source>
</evidence>
<dbReference type="InterPro" id="IPR051601">
    <property type="entry name" value="Serine_prot/Carboxylest_S33"/>
</dbReference>
<dbReference type="InterPro" id="IPR029058">
    <property type="entry name" value="AB_hydrolase_fold"/>
</dbReference>
<dbReference type="PANTHER" id="PTHR43248">
    <property type="entry name" value="2-SUCCINYL-6-HYDROXY-2,4-CYCLOHEXADIENE-1-CARBOXYLATE SYNTHASE"/>
    <property type="match status" value="1"/>
</dbReference>
<protein>
    <recommendedName>
        <fullName evidence="8">AB hydrolase-1 domain-containing protein</fullName>
    </recommendedName>
</protein>
<name>A0A1Q5PMI7_9ACTO</name>
<dbReference type="InterPro" id="IPR013595">
    <property type="entry name" value="Pept_S33_TAP-like_C"/>
</dbReference>
<proteinExistence type="inferred from homology"/>
<evidence type="ECO:0000313" key="7">
    <source>
        <dbReference type="Proteomes" id="UP000186465"/>
    </source>
</evidence>
<reference evidence="7" key="1">
    <citation type="submission" date="2016-11" db="EMBL/GenBank/DDBJ databases">
        <title>Actinomyces gypaetusis sp. nov. isolated from Gypaetus barbatus in Qinghai Tibet Plateau China.</title>
        <authorList>
            <person name="Meng X."/>
        </authorList>
    </citation>
    <scope>NUCLEOTIDE SEQUENCE [LARGE SCALE GENOMIC DNA]</scope>
    <source>
        <strain evidence="7">DSM 15383</strain>
    </source>
</reference>
<feature type="domain" description="AB hydrolase-1" evidence="4">
    <location>
        <begin position="95"/>
        <end position="277"/>
    </location>
</feature>
<dbReference type="Proteomes" id="UP000186465">
    <property type="component" value="Unassembled WGS sequence"/>
</dbReference>
<dbReference type="STRING" id="156892.BM477_05520"/>
<evidence type="ECO:0000313" key="6">
    <source>
        <dbReference type="EMBL" id="OKL48764.1"/>
    </source>
</evidence>